<keyword evidence="12" id="KW-1185">Reference proteome</keyword>
<evidence type="ECO:0000256" key="9">
    <source>
        <dbReference type="RuleBase" id="RU364142"/>
    </source>
</evidence>
<keyword evidence="7 9" id="KW-0539">Nucleus</keyword>
<dbReference type="InParanoid" id="A0A4Q1B9Z1"/>
<comment type="caution">
    <text evidence="11">The sequence shown here is derived from an EMBL/GenBank/DDBJ whole genome shotgun (WGS) entry which is preliminary data.</text>
</comment>
<dbReference type="InterPro" id="IPR014801">
    <property type="entry name" value="Mediator_Med5_fun"/>
</dbReference>
<proteinExistence type="inferred from homology"/>
<dbReference type="OrthoDB" id="5549158at2759"/>
<comment type="subcellular location">
    <subcellularLocation>
        <location evidence="1 9">Nucleus</location>
    </subcellularLocation>
</comment>
<evidence type="ECO:0000256" key="1">
    <source>
        <dbReference type="ARBA" id="ARBA00004123"/>
    </source>
</evidence>
<keyword evidence="5 9" id="KW-0010">Activator</keyword>
<dbReference type="AlphaFoldDB" id="A0A4Q1B9Z1"/>
<keyword evidence="4 9" id="KW-0805">Transcription regulation</keyword>
<evidence type="ECO:0000256" key="4">
    <source>
        <dbReference type="ARBA" id="ARBA00023015"/>
    </source>
</evidence>
<sequence>MAQEDASLRSLVGKAYARGVSPAKLVKLLPQWLKKHNQNPSDSSSLIAHTLLQRLTGDNPPSLIFSYLTFSLQSGLITARNIIFELLFILNSEGPLSIYILTSISSLVLANPTGLGPSEPLPSHLTHPPAPTPEIGTSASASSPPPTSSTTLGLLLSLIRLCADPSAPPPAPLIGLVSHLLSLLHPYPVPPLDVGLAAGQLMATAPDVIAIPLKNCLAGLMAEMTFAQDMGPLLPHVSGFERVPSGVAGTEEQMAVDPKSTLAKDSSINIPLMEVIRYLLAYVEHSDRFSENHSYLESTAKPSPNFIHTIHVARHFLPDSRQFLMHLLQCAIRSMAVEASPLSKVRKHVILTERLPLLLRWWKDQSDLKWNCPNDLPTILDETFNSDASSLQDLNSWIQVTYQELLANAAAEDEGGGFIQPAGWSLAAIQDVVTRRLVELGLLDEGQASSKPPESDSSSYESLLMRYSTCPSSHLPVLRHLICFGKGTSRSLALELVNCIQACPGAPPPDNLFSRLSEDSTVLAALTAFIQPPDLLHLLDQHLLNAPDDPAARAEDPQGCLAKFGEGFSLTENVVALFNLPHPALLQDARTALDWADLSSEERGLVSGWVKALFGSDGIDDQVLVATSPVNFCRLACCLIQQAIRAVILGQIELETLHNGLSYFSQNLLSWCLGGIVAWLCEEIARQGKLSAIHFVVLGSLVLSDSFPESLLRANAPAILAVIEGNPYLAEVIQSSGFDASAVRDKVIKSLLPGTPMMSSQAERRPQDDLQIIRHLELADSTWPLRVLSSMNQTITTEGPNISAKMIMDELLFPPPSISQSSDPLITFSTLLLTLPLSHDDYRPLIASLIGDVLPQILSTPLSETQVGVFTKVLKRCLVVVFDIDDRTGRWTEELVNELMERRSKEMARVKLEKLKMKRGWKRPEWQMMRMDVEMVCRQLVDEEVVGVLPILRKLS</sequence>
<dbReference type="PANTHER" id="PTHR35784:SF1">
    <property type="entry name" value="MEDIATOR OF RNA POLYMERASE II TRANSCRIPTION SUBUNIT 5"/>
    <property type="match status" value="1"/>
</dbReference>
<gene>
    <name evidence="9" type="primary">MED5</name>
    <name evidence="11" type="ORF">M231_07138</name>
</gene>
<accession>A0A4Q1B9Z1</accession>
<feature type="region of interest" description="Disordered" evidence="10">
    <location>
        <begin position="118"/>
        <end position="148"/>
    </location>
</feature>
<evidence type="ECO:0000256" key="7">
    <source>
        <dbReference type="ARBA" id="ARBA00023242"/>
    </source>
</evidence>
<evidence type="ECO:0000313" key="12">
    <source>
        <dbReference type="Proteomes" id="UP000289152"/>
    </source>
</evidence>
<dbReference type="VEuPathDB" id="FungiDB:TREMEDRAFT_64882"/>
<dbReference type="STRING" id="5217.A0A4Q1B9Z1"/>
<dbReference type="PANTHER" id="PTHR35784">
    <property type="entry name" value="MEDIATOR OF RNA POLYMERASE II TRANSCRIPTION SUBUNIT 5"/>
    <property type="match status" value="1"/>
</dbReference>
<evidence type="ECO:0000313" key="11">
    <source>
        <dbReference type="EMBL" id="RXK35608.1"/>
    </source>
</evidence>
<evidence type="ECO:0000256" key="3">
    <source>
        <dbReference type="ARBA" id="ARBA00020628"/>
    </source>
</evidence>
<evidence type="ECO:0000256" key="10">
    <source>
        <dbReference type="SAM" id="MobiDB-lite"/>
    </source>
</evidence>
<protein>
    <recommendedName>
        <fullName evidence="3 9">Mediator of RNA polymerase II transcription subunit 5</fullName>
    </recommendedName>
    <alternativeName>
        <fullName evidence="8 9">Mediator complex subunit 5</fullName>
    </alternativeName>
</protein>
<comment type="subunit">
    <text evidence="9">Component of the Mediator complex.</text>
</comment>
<dbReference type="GO" id="GO:0016592">
    <property type="term" value="C:mediator complex"/>
    <property type="evidence" value="ECO:0007669"/>
    <property type="project" value="InterPro"/>
</dbReference>
<organism evidence="11 12">
    <name type="scientific">Tremella mesenterica</name>
    <name type="common">Jelly fungus</name>
    <dbReference type="NCBI Taxonomy" id="5217"/>
    <lineage>
        <taxon>Eukaryota</taxon>
        <taxon>Fungi</taxon>
        <taxon>Dikarya</taxon>
        <taxon>Basidiomycota</taxon>
        <taxon>Agaricomycotina</taxon>
        <taxon>Tremellomycetes</taxon>
        <taxon>Tremellales</taxon>
        <taxon>Tremellaceae</taxon>
        <taxon>Tremella</taxon>
    </lineage>
</organism>
<evidence type="ECO:0000256" key="2">
    <source>
        <dbReference type="ARBA" id="ARBA00008782"/>
    </source>
</evidence>
<dbReference type="Pfam" id="PF08689">
    <property type="entry name" value="Med5"/>
    <property type="match status" value="1"/>
</dbReference>
<evidence type="ECO:0000256" key="8">
    <source>
        <dbReference type="ARBA" id="ARBA00031256"/>
    </source>
</evidence>
<dbReference type="GO" id="GO:0003712">
    <property type="term" value="F:transcription coregulator activity"/>
    <property type="evidence" value="ECO:0007669"/>
    <property type="project" value="InterPro"/>
</dbReference>
<dbReference type="GO" id="GO:0006357">
    <property type="term" value="P:regulation of transcription by RNA polymerase II"/>
    <property type="evidence" value="ECO:0007669"/>
    <property type="project" value="InterPro"/>
</dbReference>
<evidence type="ECO:0000256" key="5">
    <source>
        <dbReference type="ARBA" id="ARBA00023159"/>
    </source>
</evidence>
<evidence type="ECO:0000256" key="6">
    <source>
        <dbReference type="ARBA" id="ARBA00023163"/>
    </source>
</evidence>
<dbReference type="Proteomes" id="UP000289152">
    <property type="component" value="Unassembled WGS sequence"/>
</dbReference>
<name>A0A4Q1B9Z1_TREME</name>
<comment type="similarity">
    <text evidence="2 9">Belongs to the Mediator complex subunit 5 family.</text>
</comment>
<comment type="function">
    <text evidence="9">Component of the Mediator complex, a coactivator involved in the regulated transcription of nearly all RNA polymerase II-dependent genes. Mediator functions as a bridge to convey information from gene-specific regulatory proteins to the basal RNA polymerase II transcription machinery. Mediator is recruited to promoters by direct interactions with regulatory proteins and serves as a scaffold for the assembly of a functional preinitiation complex with RNA polymerase II and the general transcription factors.</text>
</comment>
<reference evidence="11 12" key="1">
    <citation type="submission" date="2016-06" db="EMBL/GenBank/DDBJ databases">
        <title>Evolution of pathogenesis and genome organization in the Tremellales.</title>
        <authorList>
            <person name="Cuomo C."/>
            <person name="Litvintseva A."/>
            <person name="Heitman J."/>
            <person name="Chen Y."/>
            <person name="Sun S."/>
            <person name="Springer D."/>
            <person name="Dromer F."/>
            <person name="Young S."/>
            <person name="Zeng Q."/>
            <person name="Chapman S."/>
            <person name="Gujja S."/>
            <person name="Saif S."/>
            <person name="Birren B."/>
        </authorList>
    </citation>
    <scope>NUCLEOTIDE SEQUENCE [LARGE SCALE GENOMIC DNA]</scope>
    <source>
        <strain evidence="11 12">ATCC 28783</strain>
    </source>
</reference>
<keyword evidence="6 9" id="KW-0804">Transcription</keyword>
<dbReference type="EMBL" id="SDIL01000129">
    <property type="protein sequence ID" value="RXK35608.1"/>
    <property type="molecule type" value="Genomic_DNA"/>
</dbReference>
<feature type="compositionally biased region" description="Low complexity" evidence="10">
    <location>
        <begin position="136"/>
        <end position="148"/>
    </location>
</feature>